<gene>
    <name evidence="12" type="ORF">HZF24_16570</name>
</gene>
<evidence type="ECO:0000256" key="3">
    <source>
        <dbReference type="ARBA" id="ARBA00011048"/>
    </source>
</evidence>
<dbReference type="PRINTS" id="PR00469">
    <property type="entry name" value="PNDRDTASEII"/>
</dbReference>
<dbReference type="SUPFAM" id="SSF51905">
    <property type="entry name" value="FAD/NAD(P)-binding domain"/>
    <property type="match status" value="1"/>
</dbReference>
<keyword evidence="6" id="KW-0479">Metal-binding</keyword>
<evidence type="ECO:0000313" key="12">
    <source>
        <dbReference type="EMBL" id="NYB75765.1"/>
    </source>
</evidence>
<accession>A0A974BLU9</accession>
<keyword evidence="8" id="KW-0408">Iron</keyword>
<dbReference type="Gene3D" id="3.20.20.70">
    <property type="entry name" value="Aldolase class I"/>
    <property type="match status" value="1"/>
</dbReference>
<organism evidence="12 13">
    <name type="scientific">Sedimentibacter hydroxybenzoicus DSM 7310</name>
    <dbReference type="NCBI Taxonomy" id="1123245"/>
    <lineage>
        <taxon>Bacteria</taxon>
        <taxon>Bacillati</taxon>
        <taxon>Bacillota</taxon>
        <taxon>Tissierellia</taxon>
        <taxon>Sedimentibacter</taxon>
    </lineage>
</organism>
<evidence type="ECO:0000259" key="10">
    <source>
        <dbReference type="Pfam" id="PF00724"/>
    </source>
</evidence>
<keyword evidence="13" id="KW-1185">Reference proteome</keyword>
<dbReference type="RefSeq" id="WP_179239482.1">
    <property type="nucleotide sequence ID" value="NZ_JACBNQ010000028.1"/>
</dbReference>
<dbReference type="InterPro" id="IPR013785">
    <property type="entry name" value="Aldolase_TIM"/>
</dbReference>
<feature type="domain" description="NADH:flavin oxidoreductase/NADH oxidase N-terminal" evidence="10">
    <location>
        <begin position="7"/>
        <end position="338"/>
    </location>
</feature>
<sequence length="652" mass="71149">MSNYENLSKPITFRGMTVKNRVFLPPMKTNYITNTHEMSDEIIQYYEAMARGGVGLITTEAAEVDGEHLYDSTILGIYDDLQITGFKKLADALHQHGTKLSVQLIQGGPFANSKDNEGRMPLSSSPIAHVWNPMETPTEMTQEDIQRYIGKYVAAAKRAKAAGCDAVEIHCAHGHALLGSFLSPLVNHRTDEYGGDIIGRTRFLVEVIEAMRKGVGEDFPISVRLSADECEEGGNTVYDTAYIARLLESASVDYIHFSNGTLYDVGTLLPPTGKPRALNAVYTDIIKKAVNIPIGIVGRIKEPWMADMLIEQGNVDFVYIGRALICDPEFVKKSFEGRFDDVCPCIGCLTCLTSAELESTMQCTMNPSIAKDKLKHIEEATTKKNIVVIGGGPAGIEAATTAAKRGHNVTLLEKASVLGGQFRLASFPPVKQELSHGLKYMIRQLKKTNVDIRLDTEANLETVKVLRPDEIIVASGGTPLMPRWITKSGHPNVVSAWDIIKGNAHPGLNVLIIGGGSVGCETAEFISDRHNYNTLGGRKITLIEMQDNIDAGDYTANRDYLMSRIKNKPIDIVTNAKVSSIQSNTVSYVKTDKETVLEGIDTIIVAMGTQPANTLAEELKELSIPIHVIGDANSVGKLVNAIADGRELSFNL</sequence>
<evidence type="ECO:0000256" key="2">
    <source>
        <dbReference type="ARBA" id="ARBA00001966"/>
    </source>
</evidence>
<evidence type="ECO:0000256" key="5">
    <source>
        <dbReference type="ARBA" id="ARBA00022643"/>
    </source>
</evidence>
<dbReference type="PRINTS" id="PR00368">
    <property type="entry name" value="FADPNR"/>
</dbReference>
<dbReference type="GO" id="GO:0016491">
    <property type="term" value="F:oxidoreductase activity"/>
    <property type="evidence" value="ECO:0007669"/>
    <property type="project" value="UniProtKB-KW"/>
</dbReference>
<evidence type="ECO:0000256" key="7">
    <source>
        <dbReference type="ARBA" id="ARBA00023002"/>
    </source>
</evidence>
<protein>
    <submittedName>
        <fullName evidence="12">FAD-dependent oxidoreductase</fullName>
    </submittedName>
</protein>
<comment type="cofactor">
    <cofactor evidence="1">
        <name>FMN</name>
        <dbReference type="ChEBI" id="CHEBI:58210"/>
    </cofactor>
</comment>
<reference evidence="12" key="1">
    <citation type="submission" date="2020-07" db="EMBL/GenBank/DDBJ databases">
        <title>Genomic analysis of a strain of Sedimentibacter Hydroxybenzoicus DSM7310.</title>
        <authorList>
            <person name="Ma S."/>
        </authorList>
    </citation>
    <scope>NUCLEOTIDE SEQUENCE</scope>
    <source>
        <strain evidence="12">DSM 7310</strain>
    </source>
</reference>
<dbReference type="PANTHER" id="PTHR42917">
    <property type="entry name" value="2,4-DIENOYL-COA REDUCTASE"/>
    <property type="match status" value="1"/>
</dbReference>
<evidence type="ECO:0000256" key="8">
    <source>
        <dbReference type="ARBA" id="ARBA00023004"/>
    </source>
</evidence>
<proteinExistence type="inferred from homology"/>
<keyword evidence="9" id="KW-0411">Iron-sulfur</keyword>
<dbReference type="Proteomes" id="UP000611629">
    <property type="component" value="Unassembled WGS sequence"/>
</dbReference>
<dbReference type="Pfam" id="PF00724">
    <property type="entry name" value="Oxidored_FMN"/>
    <property type="match status" value="1"/>
</dbReference>
<evidence type="ECO:0000256" key="4">
    <source>
        <dbReference type="ARBA" id="ARBA00022630"/>
    </source>
</evidence>
<feature type="domain" description="FAD/NAD(P)-binding" evidence="11">
    <location>
        <begin position="385"/>
        <end position="619"/>
    </location>
</feature>
<dbReference type="PANTHER" id="PTHR42917:SF2">
    <property type="entry name" value="2,4-DIENOYL-COA REDUCTASE [(2E)-ENOYL-COA-PRODUCING]"/>
    <property type="match status" value="1"/>
</dbReference>
<dbReference type="GO" id="GO:0010181">
    <property type="term" value="F:FMN binding"/>
    <property type="evidence" value="ECO:0007669"/>
    <property type="project" value="InterPro"/>
</dbReference>
<dbReference type="SUPFAM" id="SSF51395">
    <property type="entry name" value="FMN-linked oxidoreductases"/>
    <property type="match status" value="1"/>
</dbReference>
<evidence type="ECO:0000256" key="9">
    <source>
        <dbReference type="ARBA" id="ARBA00023014"/>
    </source>
</evidence>
<dbReference type="Gene3D" id="3.50.50.60">
    <property type="entry name" value="FAD/NAD(P)-binding domain"/>
    <property type="match status" value="1"/>
</dbReference>
<dbReference type="Gene3D" id="3.40.50.720">
    <property type="entry name" value="NAD(P)-binding Rossmann-like Domain"/>
    <property type="match status" value="1"/>
</dbReference>
<evidence type="ECO:0000256" key="6">
    <source>
        <dbReference type="ARBA" id="ARBA00022723"/>
    </source>
</evidence>
<evidence type="ECO:0000313" key="13">
    <source>
        <dbReference type="Proteomes" id="UP000611629"/>
    </source>
</evidence>
<dbReference type="AlphaFoldDB" id="A0A974BLU9"/>
<dbReference type="CDD" id="cd02803">
    <property type="entry name" value="OYE_like_FMN_family"/>
    <property type="match status" value="1"/>
</dbReference>
<dbReference type="InterPro" id="IPR051793">
    <property type="entry name" value="NADH:flavin_oxidoreductase"/>
</dbReference>
<dbReference type="EMBL" id="JACBNQ010000028">
    <property type="protein sequence ID" value="NYB75765.1"/>
    <property type="molecule type" value="Genomic_DNA"/>
</dbReference>
<comment type="similarity">
    <text evidence="3">In the N-terminal section; belongs to the NADH:flavin oxidoreductase/NADH oxidase family.</text>
</comment>
<evidence type="ECO:0000259" key="11">
    <source>
        <dbReference type="Pfam" id="PF07992"/>
    </source>
</evidence>
<keyword evidence="4" id="KW-0285">Flavoprotein</keyword>
<evidence type="ECO:0000256" key="1">
    <source>
        <dbReference type="ARBA" id="ARBA00001917"/>
    </source>
</evidence>
<dbReference type="Pfam" id="PF07992">
    <property type="entry name" value="Pyr_redox_2"/>
    <property type="match status" value="1"/>
</dbReference>
<dbReference type="GO" id="GO:0051536">
    <property type="term" value="F:iron-sulfur cluster binding"/>
    <property type="evidence" value="ECO:0007669"/>
    <property type="project" value="UniProtKB-KW"/>
</dbReference>
<dbReference type="GO" id="GO:0046872">
    <property type="term" value="F:metal ion binding"/>
    <property type="evidence" value="ECO:0007669"/>
    <property type="project" value="UniProtKB-KW"/>
</dbReference>
<name>A0A974BLU9_SEDHY</name>
<keyword evidence="5" id="KW-0288">FMN</keyword>
<dbReference type="InterPro" id="IPR001155">
    <property type="entry name" value="OxRdtase_FMN_N"/>
</dbReference>
<comment type="caution">
    <text evidence="12">The sequence shown here is derived from an EMBL/GenBank/DDBJ whole genome shotgun (WGS) entry which is preliminary data.</text>
</comment>
<dbReference type="InterPro" id="IPR023753">
    <property type="entry name" value="FAD/NAD-binding_dom"/>
</dbReference>
<dbReference type="InterPro" id="IPR036188">
    <property type="entry name" value="FAD/NAD-bd_sf"/>
</dbReference>
<keyword evidence="7" id="KW-0560">Oxidoreductase</keyword>
<comment type="cofactor">
    <cofactor evidence="2">
        <name>[4Fe-4S] cluster</name>
        <dbReference type="ChEBI" id="CHEBI:49883"/>
    </cofactor>
</comment>